<evidence type="ECO:0000313" key="1">
    <source>
        <dbReference type="EMBL" id="BAB08880.1"/>
    </source>
</evidence>
<name>Q9FH49_ARATH</name>
<organism evidence="1">
    <name type="scientific">Arabidopsis thaliana</name>
    <name type="common">Mouse-ear cress</name>
    <dbReference type="NCBI Taxonomy" id="3702"/>
    <lineage>
        <taxon>Eukaryota</taxon>
        <taxon>Viridiplantae</taxon>
        <taxon>Streptophyta</taxon>
        <taxon>Embryophyta</taxon>
        <taxon>Tracheophyta</taxon>
        <taxon>Spermatophyta</taxon>
        <taxon>Magnoliopsida</taxon>
        <taxon>eudicotyledons</taxon>
        <taxon>Gunneridae</taxon>
        <taxon>Pentapetalae</taxon>
        <taxon>rosids</taxon>
        <taxon>malvids</taxon>
        <taxon>Brassicales</taxon>
        <taxon>Brassicaceae</taxon>
        <taxon>Camelineae</taxon>
        <taxon>Arabidopsis</taxon>
    </lineage>
</organism>
<dbReference type="AlphaFoldDB" id="Q9FH49"/>
<proteinExistence type="predicted"/>
<reference evidence="1" key="1">
    <citation type="journal article" date="2000" name="DNA Res.">
        <title>Structural analysis of Arabidopsis thaliana chromosome 5. X. Sequence features of the regions of 3,076,755 bp covered by sixty P1 and TAC clones.</title>
        <authorList>
            <person name="Sato S."/>
            <person name="Nakamura Y."/>
            <person name="Kaneko T."/>
            <person name="Katoh T."/>
            <person name="Asamizu E."/>
            <person name="Kotani H."/>
            <person name="Tabata S."/>
        </authorList>
    </citation>
    <scope>NUCLEOTIDE SEQUENCE [LARGE SCALE GENOMIC DNA]</scope>
</reference>
<reference key="2">
    <citation type="journal article" date="2000" name="Nature">
        <title>Sequence and analysis of chromosome 5 of the plant Arabidopsis thaliana.</title>
        <authorList>
            <consortium name="Kazusa DNA Research Institute"/>
            <consortium name="Cold Spring Harbor and Washington University in St Louis Sequencing Consortium"/>
            <consortium name="European Union Arabidopsis Genome Sequencing Consortium"/>
            <person name="Tabata S."/>
            <person name="Kaneko T."/>
            <person name="Nakamura Y."/>
            <person name="Kotani H."/>
            <person name="Kato T."/>
            <person name="Asamizu E."/>
            <person name="Miyajima N."/>
            <person name="Sasamoto S."/>
            <person name="Kimura T."/>
            <person name="Hosouchi T."/>
            <person name="Kawashima K."/>
            <person name="Kohara M."/>
            <person name="Matsumoto M."/>
            <person name="Matsuno A."/>
            <person name="Muraki A."/>
            <person name="Nakayama S."/>
            <person name="Nakazaki N."/>
            <person name="Naruo K."/>
            <person name="Okumura S."/>
            <person name="Shinpo S."/>
            <person name="Takeuchi C."/>
            <person name="Wada T."/>
            <person name="Watanabe A."/>
            <person name="Yamada M."/>
            <person name="Yasuda M."/>
            <person name="Sato S."/>
            <person name="de la Bastide M."/>
            <person name="Huang E."/>
            <person name="Spiegel L."/>
            <person name="Gnoj L."/>
            <person name="O'Shaughnessy A."/>
            <person name="Preston R."/>
            <person name="Habermann K."/>
            <person name="Murray J."/>
            <person name="Johnson D."/>
            <person name="Rohlfing T."/>
            <person name="Nelson J."/>
            <person name="Stoneking T."/>
            <person name="Pepin K."/>
            <person name="Spieth J."/>
            <person name="Sekhon M."/>
            <person name="Armstrong J."/>
            <person name="Becker M."/>
            <person name="Belter E."/>
            <person name="Cordum H."/>
            <person name="Cordes M."/>
            <person name="Courtney L."/>
            <person name="Courtney W."/>
            <person name="Dante M."/>
            <person name="Du H."/>
            <person name="Edwards J."/>
            <person name="Fryman J."/>
            <person name="Haakensen B."/>
            <person name="Lamar E."/>
            <person name="Latreille P."/>
            <person name="Leonard S."/>
            <person name="Meyer R."/>
            <person name="Mulvaney E."/>
            <person name="Ozersky P."/>
            <person name="Riley A."/>
            <person name="Strowmatt C."/>
            <person name="Wagner-McPherson C."/>
            <person name="Wollam A."/>
            <person name="Yoakum M."/>
            <person name="Bell M."/>
            <person name="Dedhia N."/>
            <person name="Parnell L."/>
            <person name="Shah R."/>
            <person name="Rodriguez M."/>
            <person name="See L.H."/>
            <person name="Vil D."/>
            <person name="Baker J."/>
            <person name="Kirchoff K."/>
            <person name="Toth K."/>
            <person name="King L."/>
            <person name="Bahret A."/>
            <person name="Miller B."/>
            <person name="Marra M."/>
            <person name="Martienssen R."/>
            <person name="McCombie W.R."/>
            <person name="Wilson R.K."/>
            <person name="Murphy G."/>
            <person name="Bancroft I."/>
            <person name="Volckaert G."/>
            <person name="Wambutt R."/>
            <person name="Dusterhoft A."/>
            <person name="Stiekema W."/>
            <person name="Pohl T."/>
            <person name="Entian K.D."/>
            <person name="Terryn N."/>
            <person name="Hartley N."/>
            <person name="Bent E."/>
            <person name="Johnson S."/>
            <person name="Langham S.A."/>
            <person name="McCullagh B."/>
            <person name="Robben J."/>
            <person name="Grymonprez B."/>
            <person name="Zimmermann W."/>
            <person name="Ramsperger U."/>
            <person name="Wedler H."/>
            <person name="Balke K."/>
            <person name="Wedler E."/>
            <person name="Peters S."/>
            <person name="van Staveren M."/>
            <person name="Dirkse W."/>
            <person name="Mooijman P."/>
            <person name="Lankhorst R.K."/>
            <person name="Weitzenegger T."/>
            <person name="Bothe G."/>
            <person name="Rose M."/>
            <person name="Hauf J."/>
            <person name="Berneiser S."/>
            <person name="Hempel S."/>
            <person name="Feldpausch M."/>
            <person name="Lamberth S."/>
            <person name="Villarroel R."/>
            <person name="Gielen J."/>
            <person name="Ardiles W."/>
            <person name="Bents O."/>
            <person name="Lemcke K."/>
            <person name="Kolesov G."/>
            <person name="Mayer K."/>
            <person name="Rudd S."/>
            <person name="Schoof H."/>
            <person name="Schueller C."/>
            <person name="Zaccaria P."/>
            <person name="Mewes H.W."/>
            <person name="Bevan M."/>
            <person name="Fransz P."/>
        </authorList>
    </citation>
    <scope>NUCLEOTIDE SEQUENCE [LARGE SCALE GENOMIC DNA]</scope>
    <source>
        <strain>cv. Columbia</strain>
    </source>
</reference>
<sequence length="99" mass="11594">MKKTFLFLSLDLSNLSLVADLFKFEFLFIPNMKTILDSIIELDLKIFTHYFDDLFREILKRVMHTRCLIEFPNDQNCVSVLLSSLVTCLSRDDTVPCCH</sequence>
<dbReference type="EMBL" id="AB022212">
    <property type="protein sequence ID" value="BAB08880.1"/>
    <property type="molecule type" value="Genomic_DNA"/>
</dbReference>
<protein>
    <submittedName>
        <fullName evidence="1">Uncharacterized protein</fullName>
    </submittedName>
</protein>
<accession>Q9FH49</accession>